<dbReference type="AlphaFoldDB" id="A0A9P4NDR9"/>
<reference evidence="6" key="1">
    <citation type="journal article" date="2020" name="Stud. Mycol.">
        <title>101 Dothideomycetes genomes: a test case for predicting lifestyles and emergence of pathogens.</title>
        <authorList>
            <person name="Haridas S."/>
            <person name="Albert R."/>
            <person name="Binder M."/>
            <person name="Bloem J."/>
            <person name="Labutti K."/>
            <person name="Salamov A."/>
            <person name="Andreopoulos B."/>
            <person name="Baker S."/>
            <person name="Barry K."/>
            <person name="Bills G."/>
            <person name="Bluhm B."/>
            <person name="Cannon C."/>
            <person name="Castanera R."/>
            <person name="Culley D."/>
            <person name="Daum C."/>
            <person name="Ezra D."/>
            <person name="Gonzalez J."/>
            <person name="Henrissat B."/>
            <person name="Kuo A."/>
            <person name="Liang C."/>
            <person name="Lipzen A."/>
            <person name="Lutzoni F."/>
            <person name="Magnuson J."/>
            <person name="Mondo S."/>
            <person name="Nolan M."/>
            <person name="Ohm R."/>
            <person name="Pangilinan J."/>
            <person name="Park H.-J."/>
            <person name="Ramirez L."/>
            <person name="Alfaro M."/>
            <person name="Sun H."/>
            <person name="Tritt A."/>
            <person name="Yoshinaga Y."/>
            <person name="Zwiers L.-H."/>
            <person name="Turgeon B."/>
            <person name="Goodwin S."/>
            <person name="Spatafora J."/>
            <person name="Crous P."/>
            <person name="Grigoriev I."/>
        </authorList>
    </citation>
    <scope>NUCLEOTIDE SEQUENCE</scope>
    <source>
        <strain evidence="6">CBS 130266</strain>
    </source>
</reference>
<accession>A0A9P4NDR9</accession>
<dbReference type="Pfam" id="PF00083">
    <property type="entry name" value="Sugar_tr"/>
    <property type="match status" value="1"/>
</dbReference>
<name>A0A9P4NDR9_9PEZI</name>
<evidence type="ECO:0000256" key="1">
    <source>
        <dbReference type="ARBA" id="ARBA00004141"/>
    </source>
</evidence>
<feature type="transmembrane region" description="Helical" evidence="5">
    <location>
        <begin position="337"/>
        <end position="356"/>
    </location>
</feature>
<evidence type="ECO:0000313" key="6">
    <source>
        <dbReference type="EMBL" id="KAF2416024.1"/>
    </source>
</evidence>
<feature type="transmembrane region" description="Helical" evidence="5">
    <location>
        <begin position="73"/>
        <end position="95"/>
    </location>
</feature>
<evidence type="ECO:0000313" key="7">
    <source>
        <dbReference type="Proteomes" id="UP000800235"/>
    </source>
</evidence>
<dbReference type="OrthoDB" id="6612291at2759"/>
<proteinExistence type="predicted"/>
<dbReference type="PANTHER" id="PTHR48022">
    <property type="entry name" value="PLASTIDIC GLUCOSE TRANSPORTER 4"/>
    <property type="match status" value="1"/>
</dbReference>
<sequence>MLNHTTVNTYNFCVVAFVAIGTIATAYGLAIIGSTVGQPNFYTYFNLAPTREPGDDYTSNIIAALNSVNSGGAIVFCIFTTIMIGCVVLILGGSLYSRAIHLAMFIVGRGVGGIGSRILACVDLYIHAHLTHKNLTGWLGYTCSFMFPLAFQCVPPIILLLGYRFVPYSPPWLLSQGRRKEAFTIVCDLHKTKADSQNVRAREEFYLIERQYERSLIGFLLMFGNQFLGLDESGSMSLLLNTYWTSIICIGNVWTAFYIDRFGRRTLLLIGSTRTICTAICLCALSATYLGTANTAGLKAAILFCFLYIFWFYFFVDATQYVQNVFRYISEIFPNHLRSAGITLGLSLFCLASEVTLVAAPVAIATISVCYIAAVYFLFPETKGRTLEEIGALYGDTHIQTIHEKAYEEAENSSYNDEVVDREKTKVLQLENTTSE</sequence>
<evidence type="ECO:0000256" key="4">
    <source>
        <dbReference type="ARBA" id="ARBA00023136"/>
    </source>
</evidence>
<gene>
    <name evidence="6" type="ORF">EJ08DRAFT_673789</name>
</gene>
<comment type="subcellular location">
    <subcellularLocation>
        <location evidence="1">Membrane</location>
        <topology evidence="1">Multi-pass membrane protein</topology>
    </subcellularLocation>
</comment>
<keyword evidence="2 5" id="KW-0812">Transmembrane</keyword>
<keyword evidence="4 5" id="KW-0472">Membrane</keyword>
<dbReference type="GO" id="GO:0005351">
    <property type="term" value="F:carbohydrate:proton symporter activity"/>
    <property type="evidence" value="ECO:0007669"/>
    <property type="project" value="TreeGrafter"/>
</dbReference>
<dbReference type="InterPro" id="IPR050360">
    <property type="entry name" value="MFS_Sugar_Transporters"/>
</dbReference>
<protein>
    <submittedName>
        <fullName evidence="6">MFS general substrate transporter</fullName>
    </submittedName>
</protein>
<dbReference type="InterPro" id="IPR005828">
    <property type="entry name" value="MFS_sugar_transport-like"/>
</dbReference>
<keyword evidence="7" id="KW-1185">Reference proteome</keyword>
<evidence type="ECO:0000256" key="5">
    <source>
        <dbReference type="SAM" id="Phobius"/>
    </source>
</evidence>
<dbReference type="Gene3D" id="1.20.1250.20">
    <property type="entry name" value="MFS general substrate transporter like domains"/>
    <property type="match status" value="1"/>
</dbReference>
<dbReference type="EMBL" id="MU007172">
    <property type="protein sequence ID" value="KAF2416024.1"/>
    <property type="molecule type" value="Genomic_DNA"/>
</dbReference>
<keyword evidence="3 5" id="KW-1133">Transmembrane helix</keyword>
<dbReference type="PANTHER" id="PTHR48022:SF38">
    <property type="entry name" value="MAJOR FACILITATOR SUPERFAMILY (MFS) PROFILE DOMAIN-CONTAINING PROTEIN-RELATED"/>
    <property type="match status" value="1"/>
</dbReference>
<feature type="transmembrane region" description="Helical" evidence="5">
    <location>
        <begin position="138"/>
        <end position="163"/>
    </location>
</feature>
<dbReference type="GO" id="GO:0016020">
    <property type="term" value="C:membrane"/>
    <property type="evidence" value="ECO:0007669"/>
    <property type="project" value="UniProtKB-SubCell"/>
</dbReference>
<comment type="caution">
    <text evidence="6">The sequence shown here is derived from an EMBL/GenBank/DDBJ whole genome shotgun (WGS) entry which is preliminary data.</text>
</comment>
<dbReference type="Proteomes" id="UP000800235">
    <property type="component" value="Unassembled WGS sequence"/>
</dbReference>
<organism evidence="6 7">
    <name type="scientific">Tothia fuscella</name>
    <dbReference type="NCBI Taxonomy" id="1048955"/>
    <lineage>
        <taxon>Eukaryota</taxon>
        <taxon>Fungi</taxon>
        <taxon>Dikarya</taxon>
        <taxon>Ascomycota</taxon>
        <taxon>Pezizomycotina</taxon>
        <taxon>Dothideomycetes</taxon>
        <taxon>Pleosporomycetidae</taxon>
        <taxon>Venturiales</taxon>
        <taxon>Cylindrosympodiaceae</taxon>
        <taxon>Tothia</taxon>
    </lineage>
</organism>
<feature type="transmembrane region" description="Helical" evidence="5">
    <location>
        <begin position="242"/>
        <end position="259"/>
    </location>
</feature>
<feature type="transmembrane region" description="Helical" evidence="5">
    <location>
        <begin position="296"/>
        <end position="316"/>
    </location>
</feature>
<dbReference type="InterPro" id="IPR036259">
    <property type="entry name" value="MFS_trans_sf"/>
</dbReference>
<dbReference type="SUPFAM" id="SSF103473">
    <property type="entry name" value="MFS general substrate transporter"/>
    <property type="match status" value="1"/>
</dbReference>
<evidence type="ECO:0000256" key="3">
    <source>
        <dbReference type="ARBA" id="ARBA00022989"/>
    </source>
</evidence>
<feature type="transmembrane region" description="Helical" evidence="5">
    <location>
        <begin position="12"/>
        <end position="32"/>
    </location>
</feature>
<feature type="transmembrane region" description="Helical" evidence="5">
    <location>
        <begin position="362"/>
        <end position="379"/>
    </location>
</feature>
<evidence type="ECO:0000256" key="2">
    <source>
        <dbReference type="ARBA" id="ARBA00022692"/>
    </source>
</evidence>
<feature type="transmembrane region" description="Helical" evidence="5">
    <location>
        <begin position="266"/>
        <end position="290"/>
    </location>
</feature>